<sequence>MSLPRAYAPLAGFVGPAAPRSELWRLAVGVTLIIALALALGTAFGALLGLLPQAIYIAYAEAKGSGPGEVLYLLLGFSFFLVSVSVCIDLWHGRSPLTLLGRPALALRHGWRVLVALIALNVALWLLPPWDNTDLRPGLPLVTWVALLPLSLVAVFIQVTTEEVLFRGYLLQQLAARFAHPAAWMVLPSAVFGALHFDPSLGGNSIWVISSAMLFGIAACDLTARSGSLGPAIALHFVNNASAFLLVTAQDDLSGLALFRLTVDLGDPAQLRNVLLIDTGVMLCSWLAARVALRR</sequence>
<comment type="caution">
    <text evidence="1">The sequence shown here is derived from an EMBL/GenBank/DDBJ whole genome shotgun (WGS) entry which is preliminary data.</text>
</comment>
<keyword evidence="1" id="KW-0378">Hydrolase</keyword>
<keyword evidence="1" id="KW-0645">Protease</keyword>
<evidence type="ECO:0000313" key="2">
    <source>
        <dbReference type="Proteomes" id="UP001203036"/>
    </source>
</evidence>
<name>A0ACC6A0X4_9RHOB</name>
<protein>
    <submittedName>
        <fullName evidence="1">CPBP family intramembrane metalloprotease</fullName>
    </submittedName>
</protein>
<evidence type="ECO:0000313" key="1">
    <source>
        <dbReference type="EMBL" id="MCM2563409.1"/>
    </source>
</evidence>
<dbReference type="EMBL" id="JAMQGO010000011">
    <property type="protein sequence ID" value="MCM2563409.1"/>
    <property type="molecule type" value="Genomic_DNA"/>
</dbReference>
<dbReference type="Proteomes" id="UP001203036">
    <property type="component" value="Unassembled WGS sequence"/>
</dbReference>
<proteinExistence type="predicted"/>
<accession>A0ACC6A0X4</accession>
<reference evidence="1" key="1">
    <citation type="submission" date="2022-06" db="EMBL/GenBank/DDBJ databases">
        <title>Lutimaribacter sp. EGI FJ00013, a novel bacterium isolated from a salt lake sediment enrichment.</title>
        <authorList>
            <person name="Gao L."/>
            <person name="Fang B.-Z."/>
            <person name="Li W.-J."/>
        </authorList>
    </citation>
    <scope>NUCLEOTIDE SEQUENCE</scope>
    <source>
        <strain evidence="1">EGI FJ00013</strain>
    </source>
</reference>
<keyword evidence="2" id="KW-1185">Reference proteome</keyword>
<keyword evidence="1" id="KW-0482">Metalloprotease</keyword>
<organism evidence="1 2">
    <name type="scientific">Lutimaribacter degradans</name>
    <dbReference type="NCBI Taxonomy" id="2945989"/>
    <lineage>
        <taxon>Bacteria</taxon>
        <taxon>Pseudomonadati</taxon>
        <taxon>Pseudomonadota</taxon>
        <taxon>Alphaproteobacteria</taxon>
        <taxon>Rhodobacterales</taxon>
        <taxon>Roseobacteraceae</taxon>
        <taxon>Lutimaribacter</taxon>
    </lineage>
</organism>
<gene>
    <name evidence="1" type="ORF">M8744_14730</name>
</gene>